<reference evidence="3" key="1">
    <citation type="journal article" date="2020" name="Stud. Mycol.">
        <title>101 Dothideomycetes genomes: A test case for predicting lifestyles and emergence of pathogens.</title>
        <authorList>
            <person name="Haridas S."/>
            <person name="Albert R."/>
            <person name="Binder M."/>
            <person name="Bloem J."/>
            <person name="LaButti K."/>
            <person name="Salamov A."/>
            <person name="Andreopoulos B."/>
            <person name="Baker S."/>
            <person name="Barry K."/>
            <person name="Bills G."/>
            <person name="Bluhm B."/>
            <person name="Cannon C."/>
            <person name="Castanera R."/>
            <person name="Culley D."/>
            <person name="Daum C."/>
            <person name="Ezra D."/>
            <person name="Gonzalez J."/>
            <person name="Henrissat B."/>
            <person name="Kuo A."/>
            <person name="Liang C."/>
            <person name="Lipzen A."/>
            <person name="Lutzoni F."/>
            <person name="Magnuson J."/>
            <person name="Mondo S."/>
            <person name="Nolan M."/>
            <person name="Ohm R."/>
            <person name="Pangilinan J."/>
            <person name="Park H.-J."/>
            <person name="Ramirez L."/>
            <person name="Alfaro M."/>
            <person name="Sun H."/>
            <person name="Tritt A."/>
            <person name="Yoshinaga Y."/>
            <person name="Zwiers L.-H."/>
            <person name="Turgeon B."/>
            <person name="Goodwin S."/>
            <person name="Spatafora J."/>
            <person name="Crous P."/>
            <person name="Grigoriev I."/>
        </authorList>
    </citation>
    <scope>NUCLEOTIDE SEQUENCE [LARGE SCALE GENOMIC DNA]</scope>
    <source>
        <strain evidence="3">CBS 304.66</strain>
    </source>
</reference>
<dbReference type="AlphaFoldDB" id="A0A9P4MXT2"/>
<sequence length="159" mass="18156">MSSAVKENPRELKNEYKSLRSWLRYQFFAFLVAFIISYNVYLREHVGGARNHHVIFVQTESNGGGFIFQVAGNIQQGMAFDHKRAKPSEESETCLGQEKIGKVTKANFYRIQSIVETLPPPPKQFNGPKRINPSVPLRRCQEWTADAIQLLKDEGVLET</sequence>
<name>A0A9P4MXT2_9PLEO</name>
<evidence type="ECO:0000313" key="2">
    <source>
        <dbReference type="EMBL" id="KAF2261690.1"/>
    </source>
</evidence>
<keyword evidence="3" id="KW-1185">Reference proteome</keyword>
<feature type="transmembrane region" description="Helical" evidence="1">
    <location>
        <begin position="22"/>
        <end position="42"/>
    </location>
</feature>
<keyword evidence="1" id="KW-0812">Transmembrane</keyword>
<proteinExistence type="predicted"/>
<evidence type="ECO:0000256" key="1">
    <source>
        <dbReference type="SAM" id="Phobius"/>
    </source>
</evidence>
<dbReference type="OrthoDB" id="4135672at2759"/>
<protein>
    <submittedName>
        <fullName evidence="2">Uncharacterized protein</fullName>
    </submittedName>
</protein>
<dbReference type="EMBL" id="ML986652">
    <property type="protein sequence ID" value="KAF2261690.1"/>
    <property type="molecule type" value="Genomic_DNA"/>
</dbReference>
<keyword evidence="1" id="KW-0472">Membrane</keyword>
<dbReference type="Proteomes" id="UP000800093">
    <property type="component" value="Unassembled WGS sequence"/>
</dbReference>
<gene>
    <name evidence="2" type="ORF">CC78DRAFT_570337</name>
</gene>
<evidence type="ECO:0000313" key="3">
    <source>
        <dbReference type="Proteomes" id="UP000800093"/>
    </source>
</evidence>
<comment type="caution">
    <text evidence="2">The sequence shown here is derived from an EMBL/GenBank/DDBJ whole genome shotgun (WGS) entry which is preliminary data.</text>
</comment>
<dbReference type="Pfam" id="PF20174">
    <property type="entry name" value="DUF6540"/>
    <property type="match status" value="1"/>
</dbReference>
<accession>A0A9P4MXT2</accession>
<organism evidence="2 3">
    <name type="scientific">Lojkania enalia</name>
    <dbReference type="NCBI Taxonomy" id="147567"/>
    <lineage>
        <taxon>Eukaryota</taxon>
        <taxon>Fungi</taxon>
        <taxon>Dikarya</taxon>
        <taxon>Ascomycota</taxon>
        <taxon>Pezizomycotina</taxon>
        <taxon>Dothideomycetes</taxon>
        <taxon>Pleosporomycetidae</taxon>
        <taxon>Pleosporales</taxon>
        <taxon>Pleosporales incertae sedis</taxon>
        <taxon>Lojkania</taxon>
    </lineage>
</organism>
<keyword evidence="1" id="KW-1133">Transmembrane helix</keyword>
<dbReference type="InterPro" id="IPR046670">
    <property type="entry name" value="DUF6540"/>
</dbReference>